<evidence type="ECO:0000313" key="6">
    <source>
        <dbReference type="EMBL" id="SAL97624.1"/>
    </source>
</evidence>
<dbReference type="AlphaFoldDB" id="A0A163J7F8"/>
<dbReference type="Pfam" id="PF04032">
    <property type="entry name" value="Rpr2"/>
    <property type="match status" value="1"/>
</dbReference>
<dbReference type="OMA" id="NTIKSTC"/>
<keyword evidence="7" id="KW-1185">Reference proteome</keyword>
<feature type="compositionally biased region" description="Low complexity" evidence="5">
    <location>
        <begin position="227"/>
        <end position="236"/>
    </location>
</feature>
<dbReference type="Proteomes" id="UP000078561">
    <property type="component" value="Unassembled WGS sequence"/>
</dbReference>
<dbReference type="OrthoDB" id="438080at2759"/>
<comment type="similarity">
    <text evidence="4">Belongs to the eukaryotic/archaeal RNase P protein component 4 family.</text>
</comment>
<sequence length="236" mass="25947">MATKQQAGRLDFLLQACHSMVSQNPTLARFYMANYQETLRLHHLSAPKAIDRLGCPRCGQVYLAGYNTSVELVPSKSNTKKNKKPSTDPSSTLPSPRSRKNILIYTCHACQHRRPFNGSFKRHIPSSVTNGVPTKLTEQPEQTTLTQPSTKPSTTPLSSTSTSKNKKSVDMKKQPTSMKSPQQQQSHKRPAPSTPQLSKKKSKKNQLQSLLANKKDQKDGGGGSGSLGLDDFLSSL</sequence>
<evidence type="ECO:0000313" key="7">
    <source>
        <dbReference type="Proteomes" id="UP000078561"/>
    </source>
</evidence>
<dbReference type="GO" id="GO:0046872">
    <property type="term" value="F:metal ion binding"/>
    <property type="evidence" value="ECO:0007669"/>
    <property type="project" value="UniProtKB-KW"/>
</dbReference>
<dbReference type="FunCoup" id="A0A163J7F8">
    <property type="interactions" value="71"/>
</dbReference>
<keyword evidence="2" id="KW-0479">Metal-binding</keyword>
<protein>
    <recommendedName>
        <fullName evidence="8">Rpr2-domain-containing protein</fullName>
    </recommendedName>
</protein>
<evidence type="ECO:0000256" key="3">
    <source>
        <dbReference type="ARBA" id="ARBA00022833"/>
    </source>
</evidence>
<feature type="region of interest" description="Disordered" evidence="5">
    <location>
        <begin position="116"/>
        <end position="236"/>
    </location>
</feature>
<gene>
    <name evidence="6" type="primary">ABSGL_03129.1 scaffold 4229</name>
</gene>
<dbReference type="GO" id="GO:0005655">
    <property type="term" value="C:nucleolar ribonuclease P complex"/>
    <property type="evidence" value="ECO:0007669"/>
    <property type="project" value="TreeGrafter"/>
</dbReference>
<feature type="compositionally biased region" description="Low complexity" evidence="5">
    <location>
        <begin position="87"/>
        <end position="96"/>
    </location>
</feature>
<dbReference type="InterPro" id="IPR007175">
    <property type="entry name" value="Rpr2/Snm1/Rpp21"/>
</dbReference>
<accession>A0A163J7F8</accession>
<keyword evidence="3" id="KW-0862">Zinc</keyword>
<evidence type="ECO:0000256" key="4">
    <source>
        <dbReference type="ARBA" id="ARBA00038402"/>
    </source>
</evidence>
<dbReference type="InParanoid" id="A0A163J7F8"/>
<dbReference type="PANTHER" id="PTHR14742">
    <property type="entry name" value="RIBONUCLEASE P SUBUNIT P21"/>
    <property type="match status" value="1"/>
</dbReference>
<feature type="compositionally biased region" description="Polar residues" evidence="5">
    <location>
        <begin position="174"/>
        <end position="185"/>
    </location>
</feature>
<dbReference type="PANTHER" id="PTHR14742:SF0">
    <property type="entry name" value="RIBONUCLEASE P PROTEIN SUBUNIT P21"/>
    <property type="match status" value="1"/>
</dbReference>
<reference evidence="6" key="1">
    <citation type="submission" date="2016-04" db="EMBL/GenBank/DDBJ databases">
        <authorList>
            <person name="Evans L.H."/>
            <person name="Alamgir A."/>
            <person name="Owens N."/>
            <person name="Weber N.D."/>
            <person name="Virtaneva K."/>
            <person name="Barbian K."/>
            <person name="Babar A."/>
            <person name="Rosenke K."/>
        </authorList>
    </citation>
    <scope>NUCLEOTIDE SEQUENCE [LARGE SCALE GENOMIC DNA]</scope>
    <source>
        <strain evidence="6">CBS 101.48</strain>
    </source>
</reference>
<name>A0A163J7F8_ABSGL</name>
<organism evidence="6">
    <name type="scientific">Absidia glauca</name>
    <name type="common">Pin mould</name>
    <dbReference type="NCBI Taxonomy" id="4829"/>
    <lineage>
        <taxon>Eukaryota</taxon>
        <taxon>Fungi</taxon>
        <taxon>Fungi incertae sedis</taxon>
        <taxon>Mucoromycota</taxon>
        <taxon>Mucoromycotina</taxon>
        <taxon>Mucoromycetes</taxon>
        <taxon>Mucorales</taxon>
        <taxon>Cunninghamellaceae</taxon>
        <taxon>Absidia</taxon>
    </lineage>
</organism>
<dbReference type="EMBL" id="LT551876">
    <property type="protein sequence ID" value="SAL97624.1"/>
    <property type="molecule type" value="Genomic_DNA"/>
</dbReference>
<evidence type="ECO:0000256" key="1">
    <source>
        <dbReference type="ARBA" id="ARBA00022694"/>
    </source>
</evidence>
<dbReference type="STRING" id="4829.A0A163J7F8"/>
<evidence type="ECO:0008006" key="8">
    <source>
        <dbReference type="Google" id="ProtNLM"/>
    </source>
</evidence>
<evidence type="ECO:0000256" key="2">
    <source>
        <dbReference type="ARBA" id="ARBA00022723"/>
    </source>
</evidence>
<feature type="region of interest" description="Disordered" evidence="5">
    <location>
        <begin position="74"/>
        <end position="98"/>
    </location>
</feature>
<proteinExistence type="inferred from homology"/>
<dbReference type="GO" id="GO:0008033">
    <property type="term" value="P:tRNA processing"/>
    <property type="evidence" value="ECO:0007669"/>
    <property type="project" value="UniProtKB-KW"/>
</dbReference>
<keyword evidence="1" id="KW-0819">tRNA processing</keyword>
<feature type="compositionally biased region" description="Low complexity" evidence="5">
    <location>
        <begin position="133"/>
        <end position="163"/>
    </location>
</feature>
<evidence type="ECO:0000256" key="5">
    <source>
        <dbReference type="SAM" id="MobiDB-lite"/>
    </source>
</evidence>